<reference evidence="1 2" key="1">
    <citation type="submission" date="2020-08" db="EMBL/GenBank/DDBJ databases">
        <title>Sequencing the genomes of 1000 actinobacteria strains.</title>
        <authorList>
            <person name="Klenk H.-P."/>
        </authorList>
    </citation>
    <scope>NUCLEOTIDE SEQUENCE [LARGE SCALE GENOMIC DNA]</scope>
    <source>
        <strain evidence="1 2">DSM 45784</strain>
    </source>
</reference>
<protein>
    <submittedName>
        <fullName evidence="1">Uncharacterized protein</fullName>
    </submittedName>
</protein>
<evidence type="ECO:0000313" key="1">
    <source>
        <dbReference type="EMBL" id="MBB4699320.1"/>
    </source>
</evidence>
<comment type="caution">
    <text evidence="1">The sequence shown here is derived from an EMBL/GenBank/DDBJ whole genome shotgun (WGS) entry which is preliminary data.</text>
</comment>
<dbReference type="EMBL" id="JACHND010000001">
    <property type="protein sequence ID" value="MBB4699320.1"/>
    <property type="molecule type" value="Genomic_DNA"/>
</dbReference>
<dbReference type="Proteomes" id="UP000542210">
    <property type="component" value="Unassembled WGS sequence"/>
</dbReference>
<evidence type="ECO:0000313" key="2">
    <source>
        <dbReference type="Proteomes" id="UP000542210"/>
    </source>
</evidence>
<proteinExistence type="predicted"/>
<gene>
    <name evidence="1" type="ORF">BJ982_000864</name>
</gene>
<name>A0A7W7D4T0_9ACTN</name>
<keyword evidence="2" id="KW-1185">Reference proteome</keyword>
<dbReference type="AlphaFoldDB" id="A0A7W7D4T0"/>
<dbReference type="RefSeq" id="WP_184876766.1">
    <property type="nucleotide sequence ID" value="NZ_BOOV01000052.1"/>
</dbReference>
<accession>A0A7W7D4T0</accession>
<sequence>METVVTALAVALVGVLCLAGAYRSHAKALTLMVTEAHAERRAEVERNHALRSEITAETLRRAEQLTHITDRVRTINGRKP</sequence>
<organism evidence="1 2">
    <name type="scientific">Sphaerisporangium siamense</name>
    <dbReference type="NCBI Taxonomy" id="795645"/>
    <lineage>
        <taxon>Bacteria</taxon>
        <taxon>Bacillati</taxon>
        <taxon>Actinomycetota</taxon>
        <taxon>Actinomycetes</taxon>
        <taxon>Streptosporangiales</taxon>
        <taxon>Streptosporangiaceae</taxon>
        <taxon>Sphaerisporangium</taxon>
    </lineage>
</organism>